<evidence type="ECO:0000313" key="2">
    <source>
        <dbReference type="Proteomes" id="UP000701853"/>
    </source>
</evidence>
<protein>
    <submittedName>
        <fullName evidence="1">Uncharacterized protein</fullName>
    </submittedName>
</protein>
<accession>A0A8J5ZW82</accession>
<dbReference type="EMBL" id="JAHUZN010000003">
    <property type="protein sequence ID" value="KAG8498919.1"/>
    <property type="molecule type" value="Genomic_DNA"/>
</dbReference>
<name>A0A8J5ZW82_9ROSI</name>
<dbReference type="AlphaFoldDB" id="A0A8J5ZW82"/>
<keyword evidence="2" id="KW-1185">Reference proteome</keyword>
<dbReference type="SUPFAM" id="SSF48592">
    <property type="entry name" value="GroEL equatorial domain-like"/>
    <property type="match status" value="1"/>
</dbReference>
<organism evidence="1 2">
    <name type="scientific">Gossypium anomalum</name>
    <dbReference type="NCBI Taxonomy" id="47600"/>
    <lineage>
        <taxon>Eukaryota</taxon>
        <taxon>Viridiplantae</taxon>
        <taxon>Streptophyta</taxon>
        <taxon>Embryophyta</taxon>
        <taxon>Tracheophyta</taxon>
        <taxon>Spermatophyta</taxon>
        <taxon>Magnoliopsida</taxon>
        <taxon>eudicotyledons</taxon>
        <taxon>Gunneridae</taxon>
        <taxon>Pentapetalae</taxon>
        <taxon>rosids</taxon>
        <taxon>malvids</taxon>
        <taxon>Malvales</taxon>
        <taxon>Malvaceae</taxon>
        <taxon>Malvoideae</taxon>
        <taxon>Gossypium</taxon>
    </lineage>
</organism>
<proteinExistence type="predicted"/>
<gene>
    <name evidence="1" type="ORF">CXB51_005294</name>
</gene>
<dbReference type="Gene3D" id="1.10.560.10">
    <property type="entry name" value="GroEL-like equatorial domain"/>
    <property type="match status" value="1"/>
</dbReference>
<reference evidence="1 2" key="1">
    <citation type="journal article" date="2021" name="bioRxiv">
        <title>The Gossypium anomalum genome as a resource for cotton improvement and evolutionary analysis of hybrid incompatibility.</title>
        <authorList>
            <person name="Grover C.E."/>
            <person name="Yuan D."/>
            <person name="Arick M.A."/>
            <person name="Miller E.R."/>
            <person name="Hu G."/>
            <person name="Peterson D.G."/>
            <person name="Wendel J.F."/>
            <person name="Udall J.A."/>
        </authorList>
    </citation>
    <scope>NUCLEOTIDE SEQUENCE [LARGE SCALE GENOMIC DNA]</scope>
    <source>
        <strain evidence="1">JFW-Udall</strain>
        <tissue evidence="1">Leaf</tissue>
    </source>
</reference>
<evidence type="ECO:0000313" key="1">
    <source>
        <dbReference type="EMBL" id="KAG8498919.1"/>
    </source>
</evidence>
<dbReference type="InterPro" id="IPR027413">
    <property type="entry name" value="GROEL-like_equatorial_sf"/>
</dbReference>
<sequence length="50" mass="5338">MDEGIVPGGGATYIHLSELITGLNFAHSKVIATNACVDREVVVEKARKLN</sequence>
<dbReference type="Proteomes" id="UP000701853">
    <property type="component" value="Chromosome 3"/>
</dbReference>
<comment type="caution">
    <text evidence="1">The sequence shown here is derived from an EMBL/GenBank/DDBJ whole genome shotgun (WGS) entry which is preliminary data.</text>
</comment>
<dbReference type="OrthoDB" id="10428241at2759"/>